<feature type="transmembrane region" description="Helical" evidence="7">
    <location>
        <begin position="190"/>
        <end position="211"/>
    </location>
</feature>
<evidence type="ECO:0000256" key="6">
    <source>
        <dbReference type="RuleBase" id="RU003943"/>
    </source>
</evidence>
<reference evidence="9" key="1">
    <citation type="submission" date="2021-01" db="EMBL/GenBank/DDBJ databases">
        <title>Genome public.</title>
        <authorList>
            <person name="Liu C."/>
            <person name="Sun Q."/>
        </authorList>
    </citation>
    <scope>NUCLEOTIDE SEQUENCE [LARGE SCALE GENOMIC DNA]</scope>
    <source>
        <strain evidence="9">YIM B02505</strain>
    </source>
</reference>
<evidence type="ECO:0000256" key="1">
    <source>
        <dbReference type="ARBA" id="ARBA00004141"/>
    </source>
</evidence>
<evidence type="ECO:0000313" key="9">
    <source>
        <dbReference type="Proteomes" id="UP000596739"/>
    </source>
</evidence>
<keyword evidence="5 7" id="KW-0472">Membrane</keyword>
<comment type="subcellular location">
    <subcellularLocation>
        <location evidence="6">Cell membrane</location>
        <topology evidence="6">Multi-pass membrane protein</topology>
    </subcellularLocation>
    <subcellularLocation>
        <location evidence="1">Membrane</location>
        <topology evidence="1">Multi-pass membrane protein</topology>
    </subcellularLocation>
</comment>
<feature type="transmembrane region" description="Helical" evidence="7">
    <location>
        <begin position="53"/>
        <end position="76"/>
    </location>
</feature>
<dbReference type="InterPro" id="IPR001626">
    <property type="entry name" value="ABC_TroCD"/>
</dbReference>
<name>A0ABS1ESP2_9CLOT</name>
<dbReference type="InterPro" id="IPR037294">
    <property type="entry name" value="ABC_BtuC-like"/>
</dbReference>
<dbReference type="Proteomes" id="UP000596739">
    <property type="component" value="Unassembled WGS sequence"/>
</dbReference>
<comment type="similarity">
    <text evidence="2 6">Belongs to the ABC-3 integral membrane protein family.</text>
</comment>
<dbReference type="Pfam" id="PF00950">
    <property type="entry name" value="ABC-3"/>
    <property type="match status" value="1"/>
</dbReference>
<dbReference type="SUPFAM" id="SSF81345">
    <property type="entry name" value="ABC transporter involved in vitamin B12 uptake, BtuC"/>
    <property type="match status" value="1"/>
</dbReference>
<dbReference type="EMBL" id="JAENHN010000048">
    <property type="protein sequence ID" value="MBK1812408.1"/>
    <property type="molecule type" value="Genomic_DNA"/>
</dbReference>
<proteinExistence type="inferred from homology"/>
<evidence type="ECO:0000313" key="8">
    <source>
        <dbReference type="EMBL" id="MBK1812408.1"/>
    </source>
</evidence>
<dbReference type="Gene3D" id="1.10.3470.10">
    <property type="entry name" value="ABC transporter involved in vitamin B12 uptake, BtuC"/>
    <property type="match status" value="1"/>
</dbReference>
<organism evidence="8 9">
    <name type="scientific">Clostridium yunnanense</name>
    <dbReference type="NCBI Taxonomy" id="2800325"/>
    <lineage>
        <taxon>Bacteria</taxon>
        <taxon>Bacillati</taxon>
        <taxon>Bacillota</taxon>
        <taxon>Clostridia</taxon>
        <taxon>Eubacteriales</taxon>
        <taxon>Clostridiaceae</taxon>
        <taxon>Clostridium</taxon>
    </lineage>
</organism>
<keyword evidence="6" id="KW-0813">Transport</keyword>
<feature type="transmembrane region" description="Helical" evidence="7">
    <location>
        <begin position="218"/>
        <end position="237"/>
    </location>
</feature>
<sequence length="276" mass="29834">MVSIFSYDFMIKAFIVGTLVSIITPCIGVVIILRRLSMIGDAISHNSLAGVAAGLIMGINPVLGAIFFSVVSTLAIERIKKSFYKYSEIAIAIIMATGIGLAGVLSGFVKNSASFNSFLFGSIVAIEDFELKMVVILSIVVIISIVALYKELFYITFDEEAARLAGISVKIVNFIFMILTALTISLASRTVGTLVISSLMVLPVACAMQVARSYKQTIISAVLFAVSFTVIGLYLSYYCNLRPGGTIVLIGVIMLLVLIVAKTCFKRVRRKIVNQL</sequence>
<dbReference type="PANTHER" id="PTHR30477">
    <property type="entry name" value="ABC-TRANSPORTER METAL-BINDING PROTEIN"/>
    <property type="match status" value="1"/>
</dbReference>
<keyword evidence="9" id="KW-1185">Reference proteome</keyword>
<evidence type="ECO:0000256" key="4">
    <source>
        <dbReference type="ARBA" id="ARBA00022989"/>
    </source>
</evidence>
<protein>
    <submittedName>
        <fullName evidence="8">Metal ABC transporter permease</fullName>
    </submittedName>
</protein>
<feature type="transmembrane region" description="Helical" evidence="7">
    <location>
        <begin position="161"/>
        <end position="184"/>
    </location>
</feature>
<feature type="transmembrane region" description="Helical" evidence="7">
    <location>
        <begin position="129"/>
        <end position="149"/>
    </location>
</feature>
<evidence type="ECO:0000256" key="7">
    <source>
        <dbReference type="SAM" id="Phobius"/>
    </source>
</evidence>
<gene>
    <name evidence="8" type="ORF">JHL18_17420</name>
</gene>
<evidence type="ECO:0000256" key="2">
    <source>
        <dbReference type="ARBA" id="ARBA00008034"/>
    </source>
</evidence>
<keyword evidence="4 7" id="KW-1133">Transmembrane helix</keyword>
<accession>A0ABS1ESP2</accession>
<feature type="transmembrane region" description="Helical" evidence="7">
    <location>
        <begin position="243"/>
        <end position="261"/>
    </location>
</feature>
<dbReference type="RefSeq" id="WP_200271610.1">
    <property type="nucleotide sequence ID" value="NZ_JAENHN010000048.1"/>
</dbReference>
<evidence type="ECO:0000256" key="5">
    <source>
        <dbReference type="ARBA" id="ARBA00023136"/>
    </source>
</evidence>
<feature type="transmembrane region" description="Helical" evidence="7">
    <location>
        <begin position="12"/>
        <end position="33"/>
    </location>
</feature>
<evidence type="ECO:0000256" key="3">
    <source>
        <dbReference type="ARBA" id="ARBA00022692"/>
    </source>
</evidence>
<comment type="caution">
    <text evidence="8">The sequence shown here is derived from an EMBL/GenBank/DDBJ whole genome shotgun (WGS) entry which is preliminary data.</text>
</comment>
<keyword evidence="3 6" id="KW-0812">Transmembrane</keyword>
<dbReference type="PANTHER" id="PTHR30477:SF0">
    <property type="entry name" value="METAL TRANSPORT SYSTEM MEMBRANE PROTEIN TM_0125-RELATED"/>
    <property type="match status" value="1"/>
</dbReference>
<feature type="transmembrane region" description="Helical" evidence="7">
    <location>
        <begin position="88"/>
        <end position="109"/>
    </location>
</feature>